<comment type="pathway">
    <text evidence="1">Protein modification; protein lipoylation via exogenous pathway; protein N(6)-(lipoyl)lysine from lipoate: step 2/2.</text>
</comment>
<dbReference type="PANTHER" id="PTHR12561:SF3">
    <property type="entry name" value="LIPOYLTRANSFERASE 1, MITOCHONDRIAL"/>
    <property type="match status" value="1"/>
</dbReference>
<dbReference type="GO" id="GO:0009249">
    <property type="term" value="P:protein lipoylation"/>
    <property type="evidence" value="ECO:0007669"/>
    <property type="project" value="InterPro"/>
</dbReference>
<dbReference type="CDD" id="cd16443">
    <property type="entry name" value="LplA"/>
    <property type="match status" value="1"/>
</dbReference>
<proteinExistence type="predicted"/>
<dbReference type="GO" id="GO:0005737">
    <property type="term" value="C:cytoplasm"/>
    <property type="evidence" value="ECO:0007669"/>
    <property type="project" value="TreeGrafter"/>
</dbReference>
<reference evidence="3 4" key="1">
    <citation type="submission" date="2019-09" db="EMBL/GenBank/DDBJ databases">
        <authorList>
            <person name="Leyn A S."/>
        </authorList>
    </citation>
    <scope>NUCLEOTIDE SEQUENCE [LARGE SCALE GENOMIC DNA]</scope>
    <source>
        <strain evidence="3">AA231_1</strain>
    </source>
</reference>
<dbReference type="Pfam" id="PF21948">
    <property type="entry name" value="LplA-B_cat"/>
    <property type="match status" value="1"/>
</dbReference>
<dbReference type="EMBL" id="CABVGP010000002">
    <property type="protein sequence ID" value="VVJ20300.1"/>
    <property type="molecule type" value="Genomic_DNA"/>
</dbReference>
<dbReference type="GO" id="GO:0016874">
    <property type="term" value="F:ligase activity"/>
    <property type="evidence" value="ECO:0007669"/>
    <property type="project" value="UniProtKB-KW"/>
</dbReference>
<accession>A0A6I8LT54</accession>
<organism evidence="3 4">
    <name type="scientific">Amycolatopsis camponoti</name>
    <dbReference type="NCBI Taxonomy" id="2606593"/>
    <lineage>
        <taxon>Bacteria</taxon>
        <taxon>Bacillati</taxon>
        <taxon>Actinomycetota</taxon>
        <taxon>Actinomycetes</taxon>
        <taxon>Pseudonocardiales</taxon>
        <taxon>Pseudonocardiaceae</taxon>
        <taxon>Amycolatopsis</taxon>
    </lineage>
</organism>
<dbReference type="AlphaFoldDB" id="A0A6I8LT54"/>
<dbReference type="PROSITE" id="PS51733">
    <property type="entry name" value="BPL_LPL_CATALYTIC"/>
    <property type="match status" value="1"/>
</dbReference>
<evidence type="ECO:0000313" key="4">
    <source>
        <dbReference type="Proteomes" id="UP000399805"/>
    </source>
</evidence>
<dbReference type="Gene3D" id="3.30.930.10">
    <property type="entry name" value="Bira Bifunctional Protein, Domain 2"/>
    <property type="match status" value="1"/>
</dbReference>
<feature type="domain" description="BPL/LPL catalytic" evidence="2">
    <location>
        <begin position="28"/>
        <end position="229"/>
    </location>
</feature>
<dbReference type="InterPro" id="IPR004562">
    <property type="entry name" value="LipoylTrfase_LipoateP_Ligase"/>
</dbReference>
<evidence type="ECO:0000256" key="1">
    <source>
        <dbReference type="ARBA" id="ARBA00005085"/>
    </source>
</evidence>
<dbReference type="UniPathway" id="UPA00537">
    <property type="reaction ID" value="UER00595"/>
</dbReference>
<dbReference type="InterPro" id="IPR004143">
    <property type="entry name" value="BPL_LPL_catalytic"/>
</dbReference>
<keyword evidence="3" id="KW-0436">Ligase</keyword>
<evidence type="ECO:0000313" key="3">
    <source>
        <dbReference type="EMBL" id="VVJ20300.1"/>
    </source>
</evidence>
<dbReference type="RefSeq" id="WP_155545432.1">
    <property type="nucleotide sequence ID" value="NZ_CABVGP010000002.1"/>
</dbReference>
<keyword evidence="4" id="KW-1185">Reference proteome</keyword>
<name>A0A6I8LT54_9PSEU</name>
<evidence type="ECO:0000259" key="2">
    <source>
        <dbReference type="PROSITE" id="PS51733"/>
    </source>
</evidence>
<dbReference type="Proteomes" id="UP000399805">
    <property type="component" value="Unassembled WGS sequence"/>
</dbReference>
<sequence length="263" mass="27994">MTTGSDVRAAFTDPAENLAFDEALLRVAPGSPVLWLWRNPVCVVVGRGQRIAREVRVEECERDGVPVLRRASGGGTVFHDPGNLNVTLVQPLSGVRVAEPPAGAEPRMSLPGPTDRPLETLGKVMSAAVDQLGLVPRIGDRGLFVEDAKLCGFAVFRTKTGLLAHSTLLVETSASLVGRYLTSAPADPRPLDSHRSPVASLAEHGLNPGFPSVEAAVRAAASQILGTLVPRPPSAAELSRQRALLHTRYRYPSWHADGSQRAA</sequence>
<protein>
    <submittedName>
        <fullName evidence="3">Lipoate-protein ligase A</fullName>
    </submittedName>
</protein>
<dbReference type="GO" id="GO:0017118">
    <property type="term" value="F:lipoyltransferase activity"/>
    <property type="evidence" value="ECO:0007669"/>
    <property type="project" value="TreeGrafter"/>
</dbReference>
<dbReference type="InterPro" id="IPR045864">
    <property type="entry name" value="aa-tRNA-synth_II/BPL/LPL"/>
</dbReference>
<dbReference type="SUPFAM" id="SSF55681">
    <property type="entry name" value="Class II aaRS and biotin synthetases"/>
    <property type="match status" value="1"/>
</dbReference>
<dbReference type="PANTHER" id="PTHR12561">
    <property type="entry name" value="LIPOATE-PROTEIN LIGASE"/>
    <property type="match status" value="1"/>
</dbReference>
<gene>
    <name evidence="3" type="ORF">AA23TX_05321</name>
</gene>